<dbReference type="PANTHER" id="PTHR46663:SF3">
    <property type="entry name" value="SLL0267 PROTEIN"/>
    <property type="match status" value="1"/>
</dbReference>
<dbReference type="InterPro" id="IPR029016">
    <property type="entry name" value="GAF-like_dom_sf"/>
</dbReference>
<dbReference type="GO" id="GO:0052621">
    <property type="term" value="F:diguanylate cyclase activity"/>
    <property type="evidence" value="ECO:0007669"/>
    <property type="project" value="UniProtKB-EC"/>
</dbReference>
<dbReference type="SUPFAM" id="SSF55781">
    <property type="entry name" value="GAF domain-like"/>
    <property type="match status" value="1"/>
</dbReference>
<dbReference type="Gene3D" id="3.30.450.40">
    <property type="match status" value="1"/>
</dbReference>
<accession>A0AAU6SDJ0</accession>
<dbReference type="InterPro" id="IPR043128">
    <property type="entry name" value="Rev_trsase/Diguanyl_cyclase"/>
</dbReference>
<evidence type="ECO:0000313" key="3">
    <source>
        <dbReference type="EMBL" id="WZO34915.1"/>
    </source>
</evidence>
<dbReference type="AlphaFoldDB" id="A0AAU6SDJ0"/>
<dbReference type="SUPFAM" id="SSF55785">
    <property type="entry name" value="PYP-like sensor domain (PAS domain)"/>
    <property type="match status" value="1"/>
</dbReference>
<evidence type="ECO:0000259" key="2">
    <source>
        <dbReference type="PROSITE" id="PS50887"/>
    </source>
</evidence>
<dbReference type="SUPFAM" id="SSF55073">
    <property type="entry name" value="Nucleotide cyclase"/>
    <property type="match status" value="1"/>
</dbReference>
<dbReference type="NCBIfam" id="TIGR00254">
    <property type="entry name" value="GGDEF"/>
    <property type="match status" value="1"/>
</dbReference>
<keyword evidence="3" id="KW-0808">Transferase</keyword>
<dbReference type="FunFam" id="3.30.70.270:FF:000001">
    <property type="entry name" value="Diguanylate cyclase domain protein"/>
    <property type="match status" value="1"/>
</dbReference>
<dbReference type="Pfam" id="PF13185">
    <property type="entry name" value="GAF_2"/>
    <property type="match status" value="1"/>
</dbReference>
<dbReference type="CDD" id="cd00130">
    <property type="entry name" value="PAS"/>
    <property type="match status" value="1"/>
</dbReference>
<dbReference type="EMBL" id="CP151632">
    <property type="protein sequence ID" value="WZO34915.1"/>
    <property type="molecule type" value="Genomic_DNA"/>
</dbReference>
<dbReference type="RefSeq" id="WP_349425769.1">
    <property type="nucleotide sequence ID" value="NZ_CP151632.1"/>
</dbReference>
<gene>
    <name evidence="3" type="ORF">MRBLWS13_002587</name>
</gene>
<dbReference type="CDD" id="cd01949">
    <property type="entry name" value="GGDEF"/>
    <property type="match status" value="1"/>
</dbReference>
<sequence length="436" mass="47133">MDEGSAETLAVGVVRVDRSGTIAAANQWFSEWAGVAADEIVGRSIGEFLVHSHEDLLPADATQGPWMMLHAREHDRAVLMTRQRRGTGDVLMLAEATERFRAMIDLRRRYALADRTRTRLEIVMDSSVAFSTASTERSLAEILADTTARAYRAEESTVLLRKLDRTSRIAAGPDVLGGRIDVDALIGMVAAPRRVVKVVGDAEGERLVPGLGAAMRDADVRAFIAAPLHHEEADFGAFISWFHHERTFDDEAAPLAEALAGQAGQALATLRLQARLAHAATHDEVTGLPNRRVLESQMDEVLGGRGCAVLFIDLDGFKHVNDRFGHQAGDRMLRDVGRRLLTAVRGSDLVARYGGDEFVVVCEVGEPSDAVEIAERILDLFRAEPTGSATPLSASIGIAVASSGSGVMADQLLRHADLAMYRAKSAGGNRIELEQA</sequence>
<dbReference type="EC" id="2.7.7.65" evidence="3"/>
<reference evidence="3" key="1">
    <citation type="submission" date="2024-04" db="EMBL/GenBank/DDBJ databases">
        <authorList>
            <person name="Roder T."/>
            <person name="Oberhansli S."/>
            <person name="Kreuzer M."/>
        </authorList>
    </citation>
    <scope>NUCLEOTIDE SEQUENCE</scope>
    <source>
        <strain evidence="3">LWS13-1.2</strain>
    </source>
</reference>
<evidence type="ECO:0000259" key="1">
    <source>
        <dbReference type="PROSITE" id="PS50112"/>
    </source>
</evidence>
<dbReference type="InterPro" id="IPR000160">
    <property type="entry name" value="GGDEF_dom"/>
</dbReference>
<name>A0AAU6SDJ0_9MICO</name>
<dbReference type="InterPro" id="IPR029787">
    <property type="entry name" value="Nucleotide_cyclase"/>
</dbReference>
<proteinExistence type="predicted"/>
<dbReference type="PROSITE" id="PS50887">
    <property type="entry name" value="GGDEF"/>
    <property type="match status" value="1"/>
</dbReference>
<dbReference type="InterPro" id="IPR000014">
    <property type="entry name" value="PAS"/>
</dbReference>
<feature type="domain" description="PAS" evidence="1">
    <location>
        <begin position="7"/>
        <end position="49"/>
    </location>
</feature>
<dbReference type="SMART" id="SM00267">
    <property type="entry name" value="GGDEF"/>
    <property type="match status" value="1"/>
</dbReference>
<dbReference type="InterPro" id="IPR052163">
    <property type="entry name" value="DGC-Regulatory_Protein"/>
</dbReference>
<dbReference type="InterPro" id="IPR003018">
    <property type="entry name" value="GAF"/>
</dbReference>
<dbReference type="InterPro" id="IPR035965">
    <property type="entry name" value="PAS-like_dom_sf"/>
</dbReference>
<protein>
    <submittedName>
        <fullName evidence="3">Diguanylate cyclase</fullName>
        <ecNumber evidence="3">2.7.7.65</ecNumber>
    </submittedName>
</protein>
<feature type="domain" description="GGDEF" evidence="2">
    <location>
        <begin position="305"/>
        <end position="436"/>
    </location>
</feature>
<dbReference type="Pfam" id="PF00990">
    <property type="entry name" value="GGDEF"/>
    <property type="match status" value="1"/>
</dbReference>
<dbReference type="Gene3D" id="3.30.450.20">
    <property type="entry name" value="PAS domain"/>
    <property type="match status" value="1"/>
</dbReference>
<dbReference type="Gene3D" id="3.30.70.270">
    <property type="match status" value="1"/>
</dbReference>
<dbReference type="PANTHER" id="PTHR46663">
    <property type="entry name" value="DIGUANYLATE CYCLASE DGCT-RELATED"/>
    <property type="match status" value="1"/>
</dbReference>
<keyword evidence="3" id="KW-0548">Nucleotidyltransferase</keyword>
<organism evidence="3">
    <name type="scientific">Microbacterium sp. LWS13-1.2</name>
    <dbReference type="NCBI Taxonomy" id="3135264"/>
    <lineage>
        <taxon>Bacteria</taxon>
        <taxon>Bacillati</taxon>
        <taxon>Actinomycetota</taxon>
        <taxon>Actinomycetes</taxon>
        <taxon>Micrococcales</taxon>
        <taxon>Microbacteriaceae</taxon>
        <taxon>Microbacterium</taxon>
    </lineage>
</organism>
<dbReference type="PROSITE" id="PS50112">
    <property type="entry name" value="PAS"/>
    <property type="match status" value="1"/>
</dbReference>